<evidence type="ECO:0000313" key="2">
    <source>
        <dbReference type="EMBL" id="ADE12886.1"/>
    </source>
</evidence>
<organism evidence="2 3">
    <name type="scientific">Sideroxydans lithotrophicus (strain ES-1)</name>
    <dbReference type="NCBI Taxonomy" id="580332"/>
    <lineage>
        <taxon>Bacteria</taxon>
        <taxon>Pseudomonadati</taxon>
        <taxon>Pseudomonadota</taxon>
        <taxon>Betaproteobacteria</taxon>
        <taxon>Nitrosomonadales</taxon>
        <taxon>Gallionellaceae</taxon>
        <taxon>Sideroxydans</taxon>
    </lineage>
</organism>
<sequence>MTDKMQFDLVQDRKGMLWDLMLYVPTVVALASIAASFWYGDDHNMGYLFFFLTCFFFIAGFNRIFKTRLMLLPSAPVTLKIGDQTLGLIQKNGEQVNLVKELRYYADYSGKSFGITGLDGGGKRLQFVFHKGQFPTAEKFDSVQKIFKTQLGN</sequence>
<protein>
    <recommendedName>
        <fullName evidence="4">YcxB-like protein domain-containing protein</fullName>
    </recommendedName>
</protein>
<reference evidence="2 3" key="1">
    <citation type="submission" date="2010-03" db="EMBL/GenBank/DDBJ databases">
        <title>Complete sequence of Sideroxydans lithotrophicus ES-1.</title>
        <authorList>
            <consortium name="US DOE Joint Genome Institute"/>
            <person name="Lucas S."/>
            <person name="Copeland A."/>
            <person name="Lapidus A."/>
            <person name="Cheng J.-F."/>
            <person name="Bruce D."/>
            <person name="Goodwin L."/>
            <person name="Pitluck S."/>
            <person name="Munk A.C."/>
            <person name="Detter J.C."/>
            <person name="Han C."/>
            <person name="Tapia R."/>
            <person name="Larimer F."/>
            <person name="Land M."/>
            <person name="Hauser L."/>
            <person name="Kyrpides N."/>
            <person name="Ivanova N."/>
            <person name="Emerson D."/>
            <person name="Woyke T."/>
        </authorList>
    </citation>
    <scope>NUCLEOTIDE SEQUENCE [LARGE SCALE GENOMIC DNA]</scope>
    <source>
        <strain evidence="2 3">ES-1</strain>
    </source>
</reference>
<dbReference type="RefSeq" id="WP_013030784.1">
    <property type="nucleotide sequence ID" value="NC_013959.1"/>
</dbReference>
<evidence type="ECO:0000256" key="1">
    <source>
        <dbReference type="SAM" id="Phobius"/>
    </source>
</evidence>
<dbReference type="HOGENOM" id="CLU_1712043_0_0_4"/>
<keyword evidence="1" id="KW-0812">Transmembrane</keyword>
<keyword evidence="1" id="KW-1133">Transmembrane helix</keyword>
<keyword evidence="3" id="KW-1185">Reference proteome</keyword>
<dbReference type="OrthoDB" id="9154039at2"/>
<keyword evidence="1" id="KW-0472">Membrane</keyword>
<gene>
    <name evidence="2" type="ordered locus">Slit_2661</name>
</gene>
<evidence type="ECO:0000313" key="3">
    <source>
        <dbReference type="Proteomes" id="UP000001625"/>
    </source>
</evidence>
<dbReference type="Proteomes" id="UP000001625">
    <property type="component" value="Chromosome"/>
</dbReference>
<dbReference type="EMBL" id="CP001965">
    <property type="protein sequence ID" value="ADE12886.1"/>
    <property type="molecule type" value="Genomic_DNA"/>
</dbReference>
<feature type="transmembrane region" description="Helical" evidence="1">
    <location>
        <begin position="20"/>
        <end position="39"/>
    </location>
</feature>
<proteinExistence type="predicted"/>
<accession>D5CNW5</accession>
<dbReference type="STRING" id="580332.Slit_2661"/>
<name>D5CNW5_SIDLE</name>
<feature type="transmembrane region" description="Helical" evidence="1">
    <location>
        <begin position="45"/>
        <end position="65"/>
    </location>
</feature>
<dbReference type="eggNOG" id="ENOG5034381">
    <property type="taxonomic scope" value="Bacteria"/>
</dbReference>
<evidence type="ECO:0008006" key="4">
    <source>
        <dbReference type="Google" id="ProtNLM"/>
    </source>
</evidence>
<dbReference type="AlphaFoldDB" id="D5CNW5"/>
<dbReference type="KEGG" id="slt:Slit_2661"/>